<organism evidence="2 3">
    <name type="scientific">Sphingobium rhizovicinum</name>
    <dbReference type="NCBI Taxonomy" id="432308"/>
    <lineage>
        <taxon>Bacteria</taxon>
        <taxon>Pseudomonadati</taxon>
        <taxon>Pseudomonadota</taxon>
        <taxon>Alphaproteobacteria</taxon>
        <taxon>Sphingomonadales</taxon>
        <taxon>Sphingomonadaceae</taxon>
        <taxon>Sphingobium</taxon>
    </lineage>
</organism>
<feature type="region of interest" description="Disordered" evidence="1">
    <location>
        <begin position="97"/>
        <end position="128"/>
    </location>
</feature>
<protein>
    <submittedName>
        <fullName evidence="2">Contractile injection system tape measure protein</fullName>
    </submittedName>
</protein>
<dbReference type="EMBL" id="JBHRVU010000005">
    <property type="protein sequence ID" value="MFC3443808.1"/>
    <property type="molecule type" value="Genomic_DNA"/>
</dbReference>
<gene>
    <name evidence="2" type="ORF">ACFOKF_21900</name>
</gene>
<name>A0ABV7NJY4_9SPHN</name>
<feature type="compositionally biased region" description="Basic and acidic residues" evidence="1">
    <location>
        <begin position="277"/>
        <end position="299"/>
    </location>
</feature>
<feature type="region of interest" description="Disordered" evidence="1">
    <location>
        <begin position="277"/>
        <end position="313"/>
    </location>
</feature>
<accession>A0ABV7NJY4</accession>
<evidence type="ECO:0000313" key="2">
    <source>
        <dbReference type="EMBL" id="MFC3443808.1"/>
    </source>
</evidence>
<evidence type="ECO:0000313" key="3">
    <source>
        <dbReference type="Proteomes" id="UP001595681"/>
    </source>
</evidence>
<proteinExistence type="predicted"/>
<reference evidence="3" key="1">
    <citation type="journal article" date="2019" name="Int. J. Syst. Evol. Microbiol.">
        <title>The Global Catalogue of Microorganisms (GCM) 10K type strain sequencing project: providing services to taxonomists for standard genome sequencing and annotation.</title>
        <authorList>
            <consortium name="The Broad Institute Genomics Platform"/>
            <consortium name="The Broad Institute Genome Sequencing Center for Infectious Disease"/>
            <person name="Wu L."/>
            <person name="Ma J."/>
        </authorList>
    </citation>
    <scope>NUCLEOTIDE SEQUENCE [LARGE SCALE GENOMIC DNA]</scope>
    <source>
        <strain evidence="3">CCM 7491</strain>
    </source>
</reference>
<evidence type="ECO:0000256" key="1">
    <source>
        <dbReference type="SAM" id="MobiDB-lite"/>
    </source>
</evidence>
<keyword evidence="3" id="KW-1185">Reference proteome</keyword>
<dbReference type="Pfam" id="PF19268">
    <property type="entry name" value="CIS_TMP"/>
    <property type="match status" value="1"/>
</dbReference>
<sequence>MARAERHLLRRLVLDVALQGTEAEGMAAERSLTTITRDWLAPTLDRAFAGVAAPDEIWAIDRLAVDLPAIAADRLEQDFAKLLEEAVARALRDCVTVPGTGRPSPEKSSARGTPSFNESVPDEDGGAPAVIQRRTSSGALLEAFSYFLERGALPWWYRLPEGRAFEQVLLAAWLGGVPPVGYRNIVMAAAAMPAPTVSLIRLVRQFSPRFLEPLLESIRPGSVQAIPAILARIDTRISGEPERRRAREQVWLAAFHDAATASPGQASALPRLIRAWDRPTEHPVSPTKDKMDGAEENRTADAPTPEQVPPSYPSTNFDLAEGLLVDCAGVVLLHPFLPQLFATLGLVEGDMLTDPDRALGLLHYLATGQPSAPEHVLLLPKLLCNLSLEPPTGAPVTLGDAERAEADAMLAAVIDHWDALGSISVDTLRGSFLLRLGRIARRGDDIVLQVEPQSFDILLDRLPWGVSAVRLPWMPTILWVEWTA</sequence>
<dbReference type="Proteomes" id="UP001595681">
    <property type="component" value="Unassembled WGS sequence"/>
</dbReference>
<dbReference type="InterPro" id="IPR045538">
    <property type="entry name" value="CIS_TMP"/>
</dbReference>
<comment type="caution">
    <text evidence="2">The sequence shown here is derived from an EMBL/GenBank/DDBJ whole genome shotgun (WGS) entry which is preliminary data.</text>
</comment>
<dbReference type="RefSeq" id="WP_380798694.1">
    <property type="nucleotide sequence ID" value="NZ_JBHRVU010000005.1"/>
</dbReference>